<comment type="similarity">
    <text evidence="1">Belongs to the EcnA/EcnB lipoprotein family.</text>
</comment>
<evidence type="ECO:0000256" key="6">
    <source>
        <dbReference type="ARBA" id="ARBA00023288"/>
    </source>
</evidence>
<keyword evidence="8" id="KW-1185">Reference proteome</keyword>
<protein>
    <submittedName>
        <fullName evidence="7">Entericidin A/B family lipoprotein</fullName>
    </submittedName>
</protein>
<evidence type="ECO:0000313" key="7">
    <source>
        <dbReference type="EMBL" id="MFC6036464.1"/>
    </source>
</evidence>
<evidence type="ECO:0000256" key="1">
    <source>
        <dbReference type="ARBA" id="ARBA00010296"/>
    </source>
</evidence>
<accession>A0ABW1KX11</accession>
<evidence type="ECO:0000256" key="5">
    <source>
        <dbReference type="ARBA" id="ARBA00023139"/>
    </source>
</evidence>
<dbReference type="Proteomes" id="UP001596116">
    <property type="component" value="Unassembled WGS sequence"/>
</dbReference>
<dbReference type="EMBL" id="JBHPON010000002">
    <property type="protein sequence ID" value="MFC6036464.1"/>
    <property type="molecule type" value="Genomic_DNA"/>
</dbReference>
<evidence type="ECO:0000256" key="4">
    <source>
        <dbReference type="ARBA" id="ARBA00023136"/>
    </source>
</evidence>
<organism evidence="7 8">
    <name type="scientific">Hyphococcus aureus</name>
    <dbReference type="NCBI Taxonomy" id="2666033"/>
    <lineage>
        <taxon>Bacteria</taxon>
        <taxon>Pseudomonadati</taxon>
        <taxon>Pseudomonadota</taxon>
        <taxon>Alphaproteobacteria</taxon>
        <taxon>Parvularculales</taxon>
        <taxon>Parvularculaceae</taxon>
        <taxon>Hyphococcus</taxon>
    </lineage>
</organism>
<reference evidence="7 8" key="1">
    <citation type="submission" date="2024-09" db="EMBL/GenBank/DDBJ databases">
        <authorList>
            <person name="Zhang Z.-H."/>
        </authorList>
    </citation>
    <scope>NUCLEOTIDE SEQUENCE [LARGE SCALE GENOMIC DNA]</scope>
    <source>
        <strain evidence="7 8">HHTR114</strain>
    </source>
</reference>
<dbReference type="InterPro" id="IPR012556">
    <property type="entry name" value="Entericidin"/>
</dbReference>
<keyword evidence="4" id="KW-0472">Membrane</keyword>
<dbReference type="Pfam" id="PF08085">
    <property type="entry name" value="Entericidin"/>
    <property type="match status" value="1"/>
</dbReference>
<evidence type="ECO:0000256" key="3">
    <source>
        <dbReference type="ARBA" id="ARBA00022729"/>
    </source>
</evidence>
<keyword evidence="3" id="KW-0732">Signal</keyword>
<sequence>MMRYLTLLLAFGLFLSSCETIKGVGRDIENTGEAIDDAVDKD</sequence>
<keyword evidence="5" id="KW-0564">Palmitate</keyword>
<proteinExistence type="inferred from homology"/>
<gene>
    <name evidence="7" type="ORF">ACFMB1_12985</name>
</gene>
<name>A0ABW1KX11_9PROT</name>
<evidence type="ECO:0000313" key="8">
    <source>
        <dbReference type="Proteomes" id="UP001596116"/>
    </source>
</evidence>
<dbReference type="RefSeq" id="WP_379882300.1">
    <property type="nucleotide sequence ID" value="NZ_JBHPON010000002.1"/>
</dbReference>
<evidence type="ECO:0000256" key="2">
    <source>
        <dbReference type="ARBA" id="ARBA00022475"/>
    </source>
</evidence>
<dbReference type="PROSITE" id="PS51257">
    <property type="entry name" value="PROKAR_LIPOPROTEIN"/>
    <property type="match status" value="1"/>
</dbReference>
<keyword evidence="6 7" id="KW-0449">Lipoprotein</keyword>
<comment type="caution">
    <text evidence="7">The sequence shown here is derived from an EMBL/GenBank/DDBJ whole genome shotgun (WGS) entry which is preliminary data.</text>
</comment>
<keyword evidence="2" id="KW-1003">Cell membrane</keyword>